<dbReference type="Gene3D" id="1.20.120.1630">
    <property type="match status" value="1"/>
</dbReference>
<reference evidence="2" key="1">
    <citation type="submission" date="2020-05" db="EMBL/GenBank/DDBJ databases">
        <title>Mycena genomes resolve the evolution of fungal bioluminescence.</title>
        <authorList>
            <person name="Tsai I.J."/>
        </authorList>
    </citation>
    <scope>NUCLEOTIDE SEQUENCE</scope>
    <source>
        <strain evidence="2">171206Taipei</strain>
    </source>
</reference>
<keyword evidence="3" id="KW-1185">Reference proteome</keyword>
<keyword evidence="1" id="KW-0472">Membrane</keyword>
<evidence type="ECO:0000256" key="1">
    <source>
        <dbReference type="SAM" id="Phobius"/>
    </source>
</evidence>
<dbReference type="GO" id="GO:0008168">
    <property type="term" value="F:methyltransferase activity"/>
    <property type="evidence" value="ECO:0007669"/>
    <property type="project" value="UniProtKB-KW"/>
</dbReference>
<proteinExistence type="predicted"/>
<dbReference type="OrthoDB" id="422086at2759"/>
<keyword evidence="1" id="KW-0812">Transmembrane</keyword>
<evidence type="ECO:0000313" key="2">
    <source>
        <dbReference type="EMBL" id="KAF7315352.1"/>
    </source>
</evidence>
<keyword evidence="2" id="KW-0489">Methyltransferase</keyword>
<comment type="caution">
    <text evidence="2">The sequence shown here is derived from an EMBL/GenBank/DDBJ whole genome shotgun (WGS) entry which is preliminary data.</text>
</comment>
<dbReference type="AlphaFoldDB" id="A0A8H6TEL8"/>
<dbReference type="GeneID" id="59339981"/>
<keyword evidence="1" id="KW-1133">Transmembrane helix</keyword>
<protein>
    <submittedName>
        <fullName evidence="2">Protein-S-isoprenylcysteine O-methyltransferase</fullName>
    </submittedName>
</protein>
<feature type="transmembrane region" description="Helical" evidence="1">
    <location>
        <begin position="37"/>
        <end position="58"/>
    </location>
</feature>
<name>A0A8H6TEL8_9AGAR</name>
<sequence>MLEVFGTRIDRIVAGIACWNAATGSWLRECGALETNAGVGVTVAGALLIMSIIFGLLLRIPREDEALLQYFGDNWVQFKKRVPYSLVPGLI</sequence>
<keyword evidence="2" id="KW-0808">Transferase</keyword>
<dbReference type="EMBL" id="JACAZF010000001">
    <property type="protein sequence ID" value="KAF7315352.1"/>
    <property type="molecule type" value="Genomic_DNA"/>
</dbReference>
<gene>
    <name evidence="2" type="ORF">MIND_00049800</name>
</gene>
<accession>A0A8H6TEL8</accession>
<dbReference type="RefSeq" id="XP_037225375.1">
    <property type="nucleotide sequence ID" value="XM_037357465.1"/>
</dbReference>
<organism evidence="2 3">
    <name type="scientific">Mycena indigotica</name>
    <dbReference type="NCBI Taxonomy" id="2126181"/>
    <lineage>
        <taxon>Eukaryota</taxon>
        <taxon>Fungi</taxon>
        <taxon>Dikarya</taxon>
        <taxon>Basidiomycota</taxon>
        <taxon>Agaricomycotina</taxon>
        <taxon>Agaricomycetes</taxon>
        <taxon>Agaricomycetidae</taxon>
        <taxon>Agaricales</taxon>
        <taxon>Marasmiineae</taxon>
        <taxon>Mycenaceae</taxon>
        <taxon>Mycena</taxon>
    </lineage>
</organism>
<dbReference type="Proteomes" id="UP000636479">
    <property type="component" value="Unassembled WGS sequence"/>
</dbReference>
<dbReference type="GO" id="GO:0032259">
    <property type="term" value="P:methylation"/>
    <property type="evidence" value="ECO:0007669"/>
    <property type="project" value="UniProtKB-KW"/>
</dbReference>
<evidence type="ECO:0000313" key="3">
    <source>
        <dbReference type="Proteomes" id="UP000636479"/>
    </source>
</evidence>